<dbReference type="AlphaFoldDB" id="A0A9D1NTT8"/>
<dbReference type="Pfam" id="PF02311">
    <property type="entry name" value="AraC_binding"/>
    <property type="match status" value="1"/>
</dbReference>
<reference evidence="5" key="2">
    <citation type="journal article" date="2021" name="PeerJ">
        <title>Extensive microbial diversity within the chicken gut microbiome revealed by metagenomics and culture.</title>
        <authorList>
            <person name="Gilroy R."/>
            <person name="Ravi A."/>
            <person name="Getino M."/>
            <person name="Pursley I."/>
            <person name="Horton D.L."/>
            <person name="Alikhan N.F."/>
            <person name="Baker D."/>
            <person name="Gharbi K."/>
            <person name="Hall N."/>
            <person name="Watson M."/>
            <person name="Adriaenssens E.M."/>
            <person name="Foster-Nyarko E."/>
            <person name="Jarju S."/>
            <person name="Secka A."/>
            <person name="Antonio M."/>
            <person name="Oren A."/>
            <person name="Chaudhuri R.R."/>
            <person name="La Ragione R."/>
            <person name="Hildebrand F."/>
            <person name="Pallen M.J."/>
        </authorList>
    </citation>
    <scope>NUCLEOTIDE SEQUENCE</scope>
    <source>
        <strain evidence="5">ChiBcec2-4451</strain>
    </source>
</reference>
<dbReference type="GO" id="GO:0043565">
    <property type="term" value="F:sequence-specific DNA binding"/>
    <property type="evidence" value="ECO:0007669"/>
    <property type="project" value="InterPro"/>
</dbReference>
<dbReference type="Proteomes" id="UP000886723">
    <property type="component" value="Unassembled WGS sequence"/>
</dbReference>
<dbReference type="SMART" id="SM00342">
    <property type="entry name" value="HTH_ARAC"/>
    <property type="match status" value="1"/>
</dbReference>
<dbReference type="InterPro" id="IPR037923">
    <property type="entry name" value="HTH-like"/>
</dbReference>
<evidence type="ECO:0000259" key="4">
    <source>
        <dbReference type="PROSITE" id="PS01124"/>
    </source>
</evidence>
<dbReference type="EMBL" id="DVON01000093">
    <property type="protein sequence ID" value="HIV12367.1"/>
    <property type="molecule type" value="Genomic_DNA"/>
</dbReference>
<dbReference type="CDD" id="cd02208">
    <property type="entry name" value="cupin_RmlC-like"/>
    <property type="match status" value="1"/>
</dbReference>
<dbReference type="InterPro" id="IPR018062">
    <property type="entry name" value="HTH_AraC-typ_CS"/>
</dbReference>
<dbReference type="PROSITE" id="PS00041">
    <property type="entry name" value="HTH_ARAC_FAMILY_1"/>
    <property type="match status" value="1"/>
</dbReference>
<dbReference type="PRINTS" id="PR00032">
    <property type="entry name" value="HTHARAC"/>
</dbReference>
<dbReference type="Pfam" id="PF12833">
    <property type="entry name" value="HTH_18"/>
    <property type="match status" value="1"/>
</dbReference>
<evidence type="ECO:0000313" key="6">
    <source>
        <dbReference type="Proteomes" id="UP000886723"/>
    </source>
</evidence>
<dbReference type="InterPro" id="IPR018060">
    <property type="entry name" value="HTH_AraC"/>
</dbReference>
<dbReference type="PROSITE" id="PS01124">
    <property type="entry name" value="HTH_ARAC_FAMILY_2"/>
    <property type="match status" value="1"/>
</dbReference>
<keyword evidence="2" id="KW-0238">DNA-binding</keyword>
<keyword evidence="3" id="KW-0804">Transcription</keyword>
<dbReference type="SUPFAM" id="SSF51215">
    <property type="entry name" value="Regulatory protein AraC"/>
    <property type="match status" value="1"/>
</dbReference>
<dbReference type="Gene3D" id="2.60.120.10">
    <property type="entry name" value="Jelly Rolls"/>
    <property type="match status" value="1"/>
</dbReference>
<comment type="caution">
    <text evidence="5">The sequence shown here is derived from an EMBL/GenBank/DDBJ whole genome shotgun (WGS) entry which is preliminary data.</text>
</comment>
<proteinExistence type="predicted"/>
<reference evidence="5" key="1">
    <citation type="submission" date="2020-10" db="EMBL/GenBank/DDBJ databases">
        <authorList>
            <person name="Gilroy R."/>
        </authorList>
    </citation>
    <scope>NUCLEOTIDE SEQUENCE</scope>
    <source>
        <strain evidence="5">ChiBcec2-4451</strain>
    </source>
</reference>
<dbReference type="SUPFAM" id="SSF46689">
    <property type="entry name" value="Homeodomain-like"/>
    <property type="match status" value="2"/>
</dbReference>
<evidence type="ECO:0000256" key="2">
    <source>
        <dbReference type="ARBA" id="ARBA00023125"/>
    </source>
</evidence>
<dbReference type="Gene3D" id="1.10.10.60">
    <property type="entry name" value="Homeodomain-like"/>
    <property type="match status" value="2"/>
</dbReference>
<dbReference type="GO" id="GO:0003700">
    <property type="term" value="F:DNA-binding transcription factor activity"/>
    <property type="evidence" value="ECO:0007669"/>
    <property type="project" value="InterPro"/>
</dbReference>
<organism evidence="5 6">
    <name type="scientific">Candidatus Pullilachnospira stercoravium</name>
    <dbReference type="NCBI Taxonomy" id="2840913"/>
    <lineage>
        <taxon>Bacteria</taxon>
        <taxon>Bacillati</taxon>
        <taxon>Bacillota</taxon>
        <taxon>Clostridia</taxon>
        <taxon>Lachnospirales</taxon>
        <taxon>Lachnospiraceae</taxon>
        <taxon>Lachnospiraceae incertae sedis</taxon>
        <taxon>Candidatus Pullilachnospira</taxon>
    </lineage>
</organism>
<feature type="domain" description="HTH araC/xylS-type" evidence="4">
    <location>
        <begin position="197"/>
        <end position="295"/>
    </location>
</feature>
<protein>
    <submittedName>
        <fullName evidence="5">Helix-turn-helix transcriptional regulator</fullName>
    </submittedName>
</protein>
<accession>A0A9D1NTT8</accession>
<dbReference type="InterPro" id="IPR003313">
    <property type="entry name" value="AraC-bd"/>
</dbReference>
<dbReference type="PANTHER" id="PTHR43280:SF28">
    <property type="entry name" value="HTH-TYPE TRANSCRIPTIONAL ACTIVATOR RHAS"/>
    <property type="match status" value="1"/>
</dbReference>
<name>A0A9D1NTT8_9FIRM</name>
<dbReference type="InterPro" id="IPR014710">
    <property type="entry name" value="RmlC-like_jellyroll"/>
</dbReference>
<dbReference type="PANTHER" id="PTHR43280">
    <property type="entry name" value="ARAC-FAMILY TRANSCRIPTIONAL REGULATOR"/>
    <property type="match status" value="1"/>
</dbReference>
<dbReference type="InterPro" id="IPR009057">
    <property type="entry name" value="Homeodomain-like_sf"/>
</dbReference>
<gene>
    <name evidence="5" type="ORF">IAA63_04400</name>
</gene>
<sequence length="304" mass="35191">MNKIHMTSEGREEGRHGTPQFPFQAFSQEDLRGQYFVPYHWHDEVEFLYVTRGELLLRTARKTRTLSAGHVYFINPGTAHGLFGKSRESHHYALVFRPDLLGFAQYDTCQNRYLEPVLSGKLRFPEGEELDEDTSRQIGKLIARAQKLYENTDPDCPASLSIKIILLQILEILFQKKAFAAPEARRVYKDGEEYPLRPVFSYIQQHFREKITLEDLAGTLHMNRNYFCKYFKDKVGKPPFVYLNEYRINQAAALLLGTESPVTEIAMNTGFDNMSYFIRQFKTCKGCTPSDFRKMKHPGAVPIV</sequence>
<evidence type="ECO:0000256" key="1">
    <source>
        <dbReference type="ARBA" id="ARBA00023015"/>
    </source>
</evidence>
<evidence type="ECO:0000256" key="3">
    <source>
        <dbReference type="ARBA" id="ARBA00023163"/>
    </source>
</evidence>
<evidence type="ECO:0000313" key="5">
    <source>
        <dbReference type="EMBL" id="HIV12367.1"/>
    </source>
</evidence>
<keyword evidence="1" id="KW-0805">Transcription regulation</keyword>
<dbReference type="InterPro" id="IPR020449">
    <property type="entry name" value="Tscrpt_reg_AraC-type_HTH"/>
</dbReference>